<dbReference type="InterPro" id="IPR036188">
    <property type="entry name" value="FAD/NAD-bd_sf"/>
</dbReference>
<comment type="similarity">
    <text evidence="1">Belongs to the flavin monoamine oxidase family.</text>
</comment>
<evidence type="ECO:0000256" key="4">
    <source>
        <dbReference type="ARBA" id="ARBA00056030"/>
    </source>
</evidence>
<evidence type="ECO:0000313" key="7">
    <source>
        <dbReference type="EMBL" id="KAK1260380.1"/>
    </source>
</evidence>
<dbReference type="Gene3D" id="3.50.50.60">
    <property type="entry name" value="FAD/NAD(P)-binding domain"/>
    <property type="match status" value="1"/>
</dbReference>
<organism evidence="7 8">
    <name type="scientific">Acorus gramineus</name>
    <name type="common">Dwarf sweet flag</name>
    <dbReference type="NCBI Taxonomy" id="55184"/>
    <lineage>
        <taxon>Eukaryota</taxon>
        <taxon>Viridiplantae</taxon>
        <taxon>Streptophyta</taxon>
        <taxon>Embryophyta</taxon>
        <taxon>Tracheophyta</taxon>
        <taxon>Spermatophyta</taxon>
        <taxon>Magnoliopsida</taxon>
        <taxon>Liliopsida</taxon>
        <taxon>Acoraceae</taxon>
        <taxon>Acorus</taxon>
    </lineage>
</organism>
<evidence type="ECO:0000256" key="1">
    <source>
        <dbReference type="ARBA" id="ARBA00005995"/>
    </source>
</evidence>
<dbReference type="InterPro" id="IPR002937">
    <property type="entry name" value="Amino_oxidase"/>
</dbReference>
<dbReference type="InterPro" id="IPR007526">
    <property type="entry name" value="SWIRM"/>
</dbReference>
<comment type="function">
    <text evidence="4">Probable histone demethylase.</text>
</comment>
<dbReference type="AlphaFoldDB" id="A0AAV9A8X0"/>
<dbReference type="Pfam" id="PF04433">
    <property type="entry name" value="SWIRM"/>
    <property type="match status" value="1"/>
</dbReference>
<feature type="region of interest" description="Disordered" evidence="5">
    <location>
        <begin position="1"/>
        <end position="46"/>
    </location>
</feature>
<dbReference type="GO" id="GO:0006325">
    <property type="term" value="P:chromatin organization"/>
    <property type="evidence" value="ECO:0007669"/>
    <property type="project" value="UniProtKB-KW"/>
</dbReference>
<dbReference type="Gene3D" id="1.10.10.10">
    <property type="entry name" value="Winged helix-like DNA-binding domain superfamily/Winged helix DNA-binding domain"/>
    <property type="match status" value="1"/>
</dbReference>
<evidence type="ECO:0000313" key="8">
    <source>
        <dbReference type="Proteomes" id="UP001179952"/>
    </source>
</evidence>
<accession>A0AAV9A8X0</accession>
<feature type="compositionally biased region" description="Low complexity" evidence="5">
    <location>
        <begin position="14"/>
        <end position="24"/>
    </location>
</feature>
<dbReference type="GO" id="GO:0016491">
    <property type="term" value="F:oxidoreductase activity"/>
    <property type="evidence" value="ECO:0007669"/>
    <property type="project" value="UniProtKB-KW"/>
</dbReference>
<evidence type="ECO:0000256" key="5">
    <source>
        <dbReference type="SAM" id="MobiDB-lite"/>
    </source>
</evidence>
<feature type="domain" description="SWIRM" evidence="6">
    <location>
        <begin position="75"/>
        <end position="176"/>
    </location>
</feature>
<feature type="compositionally biased region" description="Basic residues" evidence="5">
    <location>
        <begin position="31"/>
        <end position="42"/>
    </location>
</feature>
<dbReference type="PANTHER" id="PTHR10742">
    <property type="entry name" value="FLAVIN MONOAMINE OXIDASE"/>
    <property type="match status" value="1"/>
</dbReference>
<evidence type="ECO:0000256" key="3">
    <source>
        <dbReference type="ARBA" id="ARBA00023002"/>
    </source>
</evidence>
<keyword evidence="2" id="KW-0156">Chromatin regulator</keyword>
<dbReference type="FunFam" id="1.10.10.10:FF:000064">
    <property type="entry name" value="Lysine-specific histone demethylase 1A"/>
    <property type="match status" value="1"/>
</dbReference>
<proteinExistence type="inferred from homology"/>
<protein>
    <recommendedName>
        <fullName evidence="6">SWIRM domain-containing protein</fullName>
    </recommendedName>
</protein>
<gene>
    <name evidence="7" type="ORF">QJS04_geneDACA002147</name>
</gene>
<reference evidence="7" key="2">
    <citation type="submission" date="2023-06" db="EMBL/GenBank/DDBJ databases">
        <authorList>
            <person name="Ma L."/>
            <person name="Liu K.-W."/>
            <person name="Li Z."/>
            <person name="Hsiao Y.-Y."/>
            <person name="Qi Y."/>
            <person name="Fu T."/>
            <person name="Tang G."/>
            <person name="Zhang D."/>
            <person name="Sun W.-H."/>
            <person name="Liu D.-K."/>
            <person name="Li Y."/>
            <person name="Chen G.-Z."/>
            <person name="Liu X.-D."/>
            <person name="Liao X.-Y."/>
            <person name="Jiang Y.-T."/>
            <person name="Yu X."/>
            <person name="Hao Y."/>
            <person name="Huang J."/>
            <person name="Zhao X.-W."/>
            <person name="Ke S."/>
            <person name="Chen Y.-Y."/>
            <person name="Wu W.-L."/>
            <person name="Hsu J.-L."/>
            <person name="Lin Y.-F."/>
            <person name="Huang M.-D."/>
            <person name="Li C.-Y."/>
            <person name="Huang L."/>
            <person name="Wang Z.-W."/>
            <person name="Zhao X."/>
            <person name="Zhong W.-Y."/>
            <person name="Peng D.-H."/>
            <person name="Ahmad S."/>
            <person name="Lan S."/>
            <person name="Zhang J.-S."/>
            <person name="Tsai W.-C."/>
            <person name="Van De Peer Y."/>
            <person name="Liu Z.-J."/>
        </authorList>
    </citation>
    <scope>NUCLEOTIDE SEQUENCE</scope>
    <source>
        <strain evidence="7">SCP</strain>
        <tissue evidence="7">Leaves</tissue>
    </source>
</reference>
<keyword evidence="3" id="KW-0560">Oxidoreductase</keyword>
<feature type="compositionally biased region" description="Pro residues" evidence="5">
    <location>
        <begin position="1"/>
        <end position="13"/>
    </location>
</feature>
<name>A0AAV9A8X0_ACOGR</name>
<dbReference type="PROSITE" id="PS50934">
    <property type="entry name" value="SWIRM"/>
    <property type="match status" value="1"/>
</dbReference>
<dbReference type="InterPro" id="IPR036388">
    <property type="entry name" value="WH-like_DNA-bd_sf"/>
</dbReference>
<dbReference type="InterPro" id="IPR009057">
    <property type="entry name" value="Homeodomain-like_sf"/>
</dbReference>
<dbReference type="SUPFAM" id="SSF46689">
    <property type="entry name" value="Homeodomain-like"/>
    <property type="match status" value="1"/>
</dbReference>
<dbReference type="Pfam" id="PF01593">
    <property type="entry name" value="Amino_oxidase"/>
    <property type="match status" value="1"/>
</dbReference>
<comment type="caution">
    <text evidence="7">The sequence shown here is derived from an EMBL/GenBank/DDBJ whole genome shotgun (WGS) entry which is preliminary data.</text>
</comment>
<dbReference type="PANTHER" id="PTHR10742:SF260">
    <property type="entry name" value="PROTEIN FLOWERING LOCUS D"/>
    <property type="match status" value="1"/>
</dbReference>
<dbReference type="SUPFAM" id="SSF51905">
    <property type="entry name" value="FAD/NAD(P)-binding domain"/>
    <property type="match status" value="1"/>
</dbReference>
<evidence type="ECO:0000256" key="2">
    <source>
        <dbReference type="ARBA" id="ARBA00022853"/>
    </source>
</evidence>
<keyword evidence="8" id="KW-1185">Reference proteome</keyword>
<evidence type="ECO:0000259" key="6">
    <source>
        <dbReference type="PROSITE" id="PS50934"/>
    </source>
</evidence>
<reference evidence="7" key="1">
    <citation type="journal article" date="2023" name="Nat. Commun.">
        <title>Diploid and tetraploid genomes of Acorus and the evolution of monocots.</title>
        <authorList>
            <person name="Ma L."/>
            <person name="Liu K.W."/>
            <person name="Li Z."/>
            <person name="Hsiao Y.Y."/>
            <person name="Qi Y."/>
            <person name="Fu T."/>
            <person name="Tang G.D."/>
            <person name="Zhang D."/>
            <person name="Sun W.H."/>
            <person name="Liu D.K."/>
            <person name="Li Y."/>
            <person name="Chen G.Z."/>
            <person name="Liu X.D."/>
            <person name="Liao X.Y."/>
            <person name="Jiang Y.T."/>
            <person name="Yu X."/>
            <person name="Hao Y."/>
            <person name="Huang J."/>
            <person name="Zhao X.W."/>
            <person name="Ke S."/>
            <person name="Chen Y.Y."/>
            <person name="Wu W.L."/>
            <person name="Hsu J.L."/>
            <person name="Lin Y.F."/>
            <person name="Huang M.D."/>
            <person name="Li C.Y."/>
            <person name="Huang L."/>
            <person name="Wang Z.W."/>
            <person name="Zhao X."/>
            <person name="Zhong W.Y."/>
            <person name="Peng D.H."/>
            <person name="Ahmad S."/>
            <person name="Lan S."/>
            <person name="Zhang J.S."/>
            <person name="Tsai W.C."/>
            <person name="Van de Peer Y."/>
            <person name="Liu Z.J."/>
        </authorList>
    </citation>
    <scope>NUCLEOTIDE SEQUENCE</scope>
    <source>
        <strain evidence="7">SCP</strain>
    </source>
</reference>
<sequence length="253" mass="27894">MSDQPIPPFPLFQPNPNSNPNLQLHIPSTPAKRKRTGLRRRASAVPSPSPFPLLWLPNRLPIPPSSTASEIIFINKEPTAEALTALSAGFPADSLTDEETEAGVVSVIGGIEQVNYILIRNHILTRWRENVFQYLTKETLTPSIPSQYKTLLDSAYHYLLSHGYINFGVAPSIKDRILTEPDKPMVVIVGAGLAGIAAARQLMTFGFKVVVLEGRKRAGGRVYTRKMEVANQVVVVGTLSHFIELKLNSSQIY</sequence>
<dbReference type="Proteomes" id="UP001179952">
    <property type="component" value="Unassembled WGS sequence"/>
</dbReference>
<dbReference type="InterPro" id="IPR050281">
    <property type="entry name" value="Flavin_monoamine_oxidase"/>
</dbReference>
<dbReference type="EMBL" id="JAUJYN010000011">
    <property type="protein sequence ID" value="KAK1260380.1"/>
    <property type="molecule type" value="Genomic_DNA"/>
</dbReference>